<dbReference type="PANTHER" id="PTHR30558:SF3">
    <property type="entry name" value="BIOPOLYMER TRANSPORT PROTEIN EXBD-RELATED"/>
    <property type="match status" value="1"/>
</dbReference>
<evidence type="ECO:0000256" key="6">
    <source>
        <dbReference type="ARBA" id="ARBA00023136"/>
    </source>
</evidence>
<keyword evidence="3" id="KW-1003">Cell membrane</keyword>
<dbReference type="PANTHER" id="PTHR30558">
    <property type="entry name" value="EXBD MEMBRANE COMPONENT OF PMF-DRIVEN MACROMOLECULE IMPORT SYSTEM"/>
    <property type="match status" value="1"/>
</dbReference>
<proteinExistence type="inferred from homology"/>
<evidence type="ECO:0000256" key="4">
    <source>
        <dbReference type="ARBA" id="ARBA00022692"/>
    </source>
</evidence>
<keyword evidence="7" id="KW-0813">Transport</keyword>
<dbReference type="GO" id="GO:0005886">
    <property type="term" value="C:plasma membrane"/>
    <property type="evidence" value="ECO:0007669"/>
    <property type="project" value="UniProtKB-SubCell"/>
</dbReference>
<dbReference type="InterPro" id="IPR003400">
    <property type="entry name" value="ExbD"/>
</dbReference>
<sequence length="185" mass="20927">MAEIQQKGGDSGKGGKKRAKKMSTKIDMTPMVDLAFLLLTFFMLTTTFAKPNVMQLTMPVKDKKPNPDEQTKIKASQAVTIILAPDNKVFYYFGLNEPTDKSVPVPEIKVTDFSANGIRKVLLDRQKQQPEPIILIEPYVFDGKQAKYKNMVDILDEMNITNQKKYALVDISKKDVDLIKTQKLL</sequence>
<evidence type="ECO:0000256" key="8">
    <source>
        <dbReference type="SAM" id="MobiDB-lite"/>
    </source>
</evidence>
<dbReference type="Pfam" id="PF02472">
    <property type="entry name" value="ExbD"/>
    <property type="match status" value="1"/>
</dbReference>
<evidence type="ECO:0000256" key="1">
    <source>
        <dbReference type="ARBA" id="ARBA00004162"/>
    </source>
</evidence>
<evidence type="ECO:0000313" key="9">
    <source>
        <dbReference type="EMBL" id="MVN75856.1"/>
    </source>
</evidence>
<name>A0A7K1TBS3_9BACT</name>
<evidence type="ECO:0000256" key="3">
    <source>
        <dbReference type="ARBA" id="ARBA00022475"/>
    </source>
</evidence>
<dbReference type="Proteomes" id="UP000441336">
    <property type="component" value="Unassembled WGS sequence"/>
</dbReference>
<accession>A0A7K1TBS3</accession>
<dbReference type="GO" id="GO:0022857">
    <property type="term" value="F:transmembrane transporter activity"/>
    <property type="evidence" value="ECO:0007669"/>
    <property type="project" value="InterPro"/>
</dbReference>
<dbReference type="AlphaFoldDB" id="A0A7K1TBS3"/>
<dbReference type="GO" id="GO:0015031">
    <property type="term" value="P:protein transport"/>
    <property type="evidence" value="ECO:0007669"/>
    <property type="project" value="UniProtKB-KW"/>
</dbReference>
<keyword evidence="6" id="KW-0472">Membrane</keyword>
<protein>
    <submittedName>
        <fullName evidence="9">Biopolymer transporter ExbD</fullName>
    </submittedName>
</protein>
<evidence type="ECO:0000256" key="5">
    <source>
        <dbReference type="ARBA" id="ARBA00022989"/>
    </source>
</evidence>
<evidence type="ECO:0000256" key="7">
    <source>
        <dbReference type="RuleBase" id="RU003879"/>
    </source>
</evidence>
<comment type="similarity">
    <text evidence="2 7">Belongs to the ExbD/TolR family.</text>
</comment>
<organism evidence="9 10">
    <name type="scientific">Hymenobacter ginkgonis</name>
    <dbReference type="NCBI Taxonomy" id="2682976"/>
    <lineage>
        <taxon>Bacteria</taxon>
        <taxon>Pseudomonadati</taxon>
        <taxon>Bacteroidota</taxon>
        <taxon>Cytophagia</taxon>
        <taxon>Cytophagales</taxon>
        <taxon>Hymenobacteraceae</taxon>
        <taxon>Hymenobacter</taxon>
    </lineage>
</organism>
<keyword evidence="4 7" id="KW-0812">Transmembrane</keyword>
<comment type="caution">
    <text evidence="9">The sequence shown here is derived from an EMBL/GenBank/DDBJ whole genome shotgun (WGS) entry which is preliminary data.</text>
</comment>
<keyword evidence="7" id="KW-0653">Protein transport</keyword>
<keyword evidence="10" id="KW-1185">Reference proteome</keyword>
<evidence type="ECO:0000256" key="2">
    <source>
        <dbReference type="ARBA" id="ARBA00005811"/>
    </source>
</evidence>
<dbReference type="EMBL" id="WQKZ01000002">
    <property type="protein sequence ID" value="MVN75856.1"/>
    <property type="molecule type" value="Genomic_DNA"/>
</dbReference>
<comment type="subcellular location">
    <subcellularLocation>
        <location evidence="1">Cell membrane</location>
        <topology evidence="1">Single-pass membrane protein</topology>
    </subcellularLocation>
    <subcellularLocation>
        <location evidence="7">Cell membrane</location>
        <topology evidence="7">Single-pass type II membrane protein</topology>
    </subcellularLocation>
</comment>
<feature type="region of interest" description="Disordered" evidence="8">
    <location>
        <begin position="1"/>
        <end position="22"/>
    </location>
</feature>
<reference evidence="9 10" key="1">
    <citation type="submission" date="2019-12" db="EMBL/GenBank/DDBJ databases">
        <title>Hymenobacter sp. HMF4947 Genome sequencing and assembly.</title>
        <authorList>
            <person name="Kang H."/>
            <person name="Cha I."/>
            <person name="Kim H."/>
            <person name="Joh K."/>
        </authorList>
    </citation>
    <scope>NUCLEOTIDE SEQUENCE [LARGE SCALE GENOMIC DNA]</scope>
    <source>
        <strain evidence="9 10">HMF4947</strain>
    </source>
</reference>
<evidence type="ECO:0000313" key="10">
    <source>
        <dbReference type="Proteomes" id="UP000441336"/>
    </source>
</evidence>
<keyword evidence="5" id="KW-1133">Transmembrane helix</keyword>
<gene>
    <name evidence="9" type="ORF">GO988_05910</name>
</gene>